<dbReference type="STRING" id="1054147.F4QE52"/>
<dbReference type="AlphaFoldDB" id="F4QE52"/>
<dbReference type="OMA" id="TNQHSCS"/>
<dbReference type="InterPro" id="IPR053320">
    <property type="entry name" value="Protein_DD3-3_O-glyco"/>
</dbReference>
<reference evidence="3" key="1">
    <citation type="journal article" date="2011" name="Genome Res.">
        <title>Phylogeny-wide analysis of social amoeba genomes highlights ancient origins for complex intercellular communication.</title>
        <authorList>
            <person name="Heidel A.J."/>
            <person name="Lawal H.M."/>
            <person name="Felder M."/>
            <person name="Schilde C."/>
            <person name="Helps N.R."/>
            <person name="Tunggal B."/>
            <person name="Rivero F."/>
            <person name="John U."/>
            <person name="Schleicher M."/>
            <person name="Eichinger L."/>
            <person name="Platzer M."/>
            <person name="Noegel A.A."/>
            <person name="Schaap P."/>
            <person name="Gloeckner G."/>
        </authorList>
    </citation>
    <scope>NUCLEOTIDE SEQUENCE [LARGE SCALE GENOMIC DNA]</scope>
    <source>
        <strain evidence="3">SH3</strain>
    </source>
</reference>
<name>F4QE52_CACFS</name>
<accession>F4QE52</accession>
<protein>
    <recommendedName>
        <fullName evidence="4">Protein DD3-3</fullName>
    </recommendedName>
</protein>
<proteinExistence type="predicted"/>
<keyword evidence="1" id="KW-0812">Transmembrane</keyword>
<dbReference type="PANTHER" id="PTHR35170">
    <property type="entry name" value="PROTEIN DD3-3"/>
    <property type="match status" value="1"/>
</dbReference>
<sequence>MRGHLWLISVRLNASPHWITIKRHHYSGGNEKQSGDICDHSTKVGLKDKDKDKDKEVSNDKIYKSHDRSLCVQYISSIDCKSQSFISFHLVYYNKLAFCVKKSGTTTTINVTLLACCMAVVYADIYGHSPPHSNNRNNEESTNRANANRLFNSQNNDKGGYCRGGMFNWYEKSYLPIEWTNQHGCGSDQTTCSLILQYMCTDVNAPAEEAVRDGTTTDTIPNTLDATKTMDTADYKYGLHEGYYYYQNCSNRQRNTGLWTATQNPGKSALSTRQQPGTTRYGFECPEERDYYPYWAPTPWKDIAIFTTETSRCKMYKRESQNDKDKYYCKTNDTSKLAPFDFENCNATGGEWVNAYSHDIGAPGCYEAAWNHVNHLGISLENGKYNTYNWSLPHSGMEPCILTGTCRCVLRIRYNISNSQVDYDFDASYNGANSTVKTDPLVAVSGVNLTIEVNTAQYGRTFEDRTHSFNIIPRPKSLKDAKIWNLLVKGKRGNIVQVFPAIEYQFSPSQLHMKVNEYIHFQWTGCDTNPNGNAGEGIDQTDRSNIVQIDGLNENMPAEDVGGDTALFRNEEDRIKFASLNQKGCKSYEQLMADNNNDRNQVDQDPQNCFRLNAADKHFDGGVFKMSKTGSYYYMSTRNNNFSNRDQKGAIHVDPLLRAWQIALIAVGGTLFVGLSATAGSLLFARKHPHSGAARFFQKIPLLRRAIP</sequence>
<dbReference type="GeneID" id="14865564"/>
<dbReference type="EMBL" id="GL883029">
    <property type="protein sequence ID" value="EGG13999.1"/>
    <property type="molecule type" value="Genomic_DNA"/>
</dbReference>
<dbReference type="KEGG" id="dfa:DFA_11760"/>
<evidence type="ECO:0000313" key="2">
    <source>
        <dbReference type="EMBL" id="EGG13999.1"/>
    </source>
</evidence>
<organism evidence="2 3">
    <name type="scientific">Cavenderia fasciculata</name>
    <name type="common">Slime mold</name>
    <name type="synonym">Dictyostelium fasciculatum</name>
    <dbReference type="NCBI Taxonomy" id="261658"/>
    <lineage>
        <taxon>Eukaryota</taxon>
        <taxon>Amoebozoa</taxon>
        <taxon>Evosea</taxon>
        <taxon>Eumycetozoa</taxon>
        <taxon>Dictyostelia</taxon>
        <taxon>Acytosteliales</taxon>
        <taxon>Cavenderiaceae</taxon>
        <taxon>Cavenderia</taxon>
    </lineage>
</organism>
<gene>
    <name evidence="2" type="primary">DD3-3</name>
    <name evidence="2" type="ORF">DFA_11760</name>
</gene>
<dbReference type="OrthoDB" id="167398at2759"/>
<evidence type="ECO:0008006" key="4">
    <source>
        <dbReference type="Google" id="ProtNLM"/>
    </source>
</evidence>
<feature type="transmembrane region" description="Helical" evidence="1">
    <location>
        <begin position="660"/>
        <end position="685"/>
    </location>
</feature>
<dbReference type="PANTHER" id="PTHR35170:SF1">
    <property type="entry name" value="PROTEIN DD3-3"/>
    <property type="match status" value="1"/>
</dbReference>
<keyword evidence="3" id="KW-1185">Reference proteome</keyword>
<evidence type="ECO:0000313" key="3">
    <source>
        <dbReference type="Proteomes" id="UP000007797"/>
    </source>
</evidence>
<evidence type="ECO:0000256" key="1">
    <source>
        <dbReference type="SAM" id="Phobius"/>
    </source>
</evidence>
<dbReference type="Proteomes" id="UP000007797">
    <property type="component" value="Unassembled WGS sequence"/>
</dbReference>
<keyword evidence="1" id="KW-1133">Transmembrane helix</keyword>
<dbReference type="RefSeq" id="XP_004350707.1">
    <property type="nucleotide sequence ID" value="XM_004350656.1"/>
</dbReference>
<keyword evidence="1" id="KW-0472">Membrane</keyword>